<accession>A0A7S2RWU2</accession>
<reference evidence="3" key="1">
    <citation type="submission" date="2021-01" db="EMBL/GenBank/DDBJ databases">
        <authorList>
            <person name="Corre E."/>
            <person name="Pelletier E."/>
            <person name="Niang G."/>
            <person name="Scheremetjew M."/>
            <person name="Finn R."/>
            <person name="Kale V."/>
            <person name="Holt S."/>
            <person name="Cochrane G."/>
            <person name="Meng A."/>
            <person name="Brown T."/>
            <person name="Cohen L."/>
        </authorList>
    </citation>
    <scope>NUCLEOTIDE SEQUENCE</scope>
    <source>
        <strain evidence="3">CCMP1452</strain>
    </source>
</reference>
<sequence>MTMSKLVTMLLLVTNCIAFTPSAYTVNRRGQLNMRLINRRQGSMLKKKCKSVFGDKLRLQRSRMSATPVSENINEPSPVSPLVFHSMCFFPLAAAWRMVSKNFPREFTLAGVMFSCLLSMKFVDAQADDGLRLFKGANIIMPIIMMSALFLPIADDFSMTFMAGLTLDSLVGGKLDCPQFQIASVVIFGAYFYKFFSGNFTFQLIDMLAIAGAGAVEEFLHEKFKILKQAGGNINQFVEFFNDSRMFSVVTVVPLFLWRGYHMAAPMMMAQWYGYEIGSYVTSRMLDKQNATDSA</sequence>
<dbReference type="AlphaFoldDB" id="A0A7S2RWU2"/>
<organism evidence="3">
    <name type="scientific">Eucampia antarctica</name>
    <dbReference type="NCBI Taxonomy" id="49252"/>
    <lineage>
        <taxon>Eukaryota</taxon>
        <taxon>Sar</taxon>
        <taxon>Stramenopiles</taxon>
        <taxon>Ochrophyta</taxon>
        <taxon>Bacillariophyta</taxon>
        <taxon>Mediophyceae</taxon>
        <taxon>Biddulphiophycidae</taxon>
        <taxon>Hemiaulales</taxon>
        <taxon>Hemiaulaceae</taxon>
        <taxon>Eucampia</taxon>
    </lineage>
</organism>
<feature type="chain" id="PRO_5030616047" evidence="2">
    <location>
        <begin position="19"/>
        <end position="295"/>
    </location>
</feature>
<protein>
    <submittedName>
        <fullName evidence="3">Uncharacterized protein</fullName>
    </submittedName>
</protein>
<keyword evidence="1" id="KW-1133">Transmembrane helix</keyword>
<gene>
    <name evidence="3" type="ORF">EANT1437_LOCUS10203</name>
</gene>
<keyword evidence="2" id="KW-0732">Signal</keyword>
<feature type="signal peptide" evidence="2">
    <location>
        <begin position="1"/>
        <end position="18"/>
    </location>
</feature>
<name>A0A7S2RWU2_9STRA</name>
<feature type="transmembrane region" description="Helical" evidence="1">
    <location>
        <begin position="179"/>
        <end position="196"/>
    </location>
</feature>
<evidence type="ECO:0000313" key="3">
    <source>
        <dbReference type="EMBL" id="CAD9682998.1"/>
    </source>
</evidence>
<dbReference type="EMBL" id="HBHI01019930">
    <property type="protein sequence ID" value="CAD9682998.1"/>
    <property type="molecule type" value="Transcribed_RNA"/>
</dbReference>
<proteinExistence type="predicted"/>
<evidence type="ECO:0000256" key="2">
    <source>
        <dbReference type="SAM" id="SignalP"/>
    </source>
</evidence>
<keyword evidence="1" id="KW-0472">Membrane</keyword>
<keyword evidence="1" id="KW-0812">Transmembrane</keyword>
<evidence type="ECO:0000256" key="1">
    <source>
        <dbReference type="SAM" id="Phobius"/>
    </source>
</evidence>